<evidence type="ECO:0000313" key="2">
    <source>
        <dbReference type="EMBL" id="CEL95724.1"/>
    </source>
</evidence>
<accession>A0A0G4EGY3</accession>
<sequence length="278" mass="32609">MTEPSIWCAGEPPPRPPGSLYQSPEEAPGLRELDYQKLLKEKTVWREVKEKRLDKYNSRTLYLEVTHLLEDYCWLKEHIKELVATIDRREKLIAKLAREKREMGKAAALHRRREHQERLSTSVRCPSLPSSCRQRLREDLRRRTMTLSRPPIWCAGEPPARPPGSLFQSIEEAPTLLELNYSQLVDEGTLWKEVQENRLAKYNSRTLYLEVTRLLDKYCYSQEQIIELVDTIRRRENLIAKLAREKKEMVKAASLHRRRLAVNQVPLPAPRQTSQPPP</sequence>
<keyword evidence="3" id="KW-1185">Reference proteome</keyword>
<dbReference type="Proteomes" id="UP000041254">
    <property type="component" value="Unassembled WGS sequence"/>
</dbReference>
<evidence type="ECO:0000313" key="3">
    <source>
        <dbReference type="Proteomes" id="UP000041254"/>
    </source>
</evidence>
<dbReference type="VEuPathDB" id="CryptoDB:Vbra_3777"/>
<dbReference type="AlphaFoldDB" id="A0A0G4EGY3"/>
<name>A0A0G4EGY3_VITBC</name>
<dbReference type="EMBL" id="CDMY01000236">
    <property type="protein sequence ID" value="CEL95724.1"/>
    <property type="molecule type" value="Genomic_DNA"/>
</dbReference>
<organism evidence="2 3">
    <name type="scientific">Vitrella brassicaformis (strain CCMP3155)</name>
    <dbReference type="NCBI Taxonomy" id="1169540"/>
    <lineage>
        <taxon>Eukaryota</taxon>
        <taxon>Sar</taxon>
        <taxon>Alveolata</taxon>
        <taxon>Colpodellida</taxon>
        <taxon>Vitrellaceae</taxon>
        <taxon>Vitrella</taxon>
    </lineage>
</organism>
<protein>
    <submittedName>
        <fullName evidence="2">Uncharacterized protein</fullName>
    </submittedName>
</protein>
<reference evidence="2 3" key="1">
    <citation type="submission" date="2014-11" db="EMBL/GenBank/DDBJ databases">
        <authorList>
            <person name="Zhu J."/>
            <person name="Qi W."/>
            <person name="Song R."/>
        </authorList>
    </citation>
    <scope>NUCLEOTIDE SEQUENCE [LARGE SCALE GENOMIC DNA]</scope>
</reference>
<dbReference type="InParanoid" id="A0A0G4EGY3"/>
<feature type="region of interest" description="Disordered" evidence="1">
    <location>
        <begin position="1"/>
        <end position="26"/>
    </location>
</feature>
<gene>
    <name evidence="2" type="ORF">Vbra_3777</name>
</gene>
<proteinExistence type="predicted"/>
<evidence type="ECO:0000256" key="1">
    <source>
        <dbReference type="SAM" id="MobiDB-lite"/>
    </source>
</evidence>